<dbReference type="RefSeq" id="XP_067520285.1">
    <property type="nucleotide sequence ID" value="XM_067664184.1"/>
</dbReference>
<dbReference type="Proteomes" id="UP000009138">
    <property type="component" value="Unassembled WGS sequence"/>
</dbReference>
<dbReference type="InterPro" id="IPR021109">
    <property type="entry name" value="Peptidase_aspartic_dom_sf"/>
</dbReference>
<gene>
    <name evidence="6" type="ORF">RO3G_09599</name>
</gene>
<dbReference type="OMA" id="THESIRW"/>
<reference evidence="6 7" key="1">
    <citation type="journal article" date="2009" name="PLoS Genet.">
        <title>Genomic analysis of the basal lineage fungus Rhizopus oryzae reveals a whole-genome duplication.</title>
        <authorList>
            <person name="Ma L.-J."/>
            <person name="Ibrahim A.S."/>
            <person name="Skory C."/>
            <person name="Grabherr M.G."/>
            <person name="Burger G."/>
            <person name="Butler M."/>
            <person name="Elias M."/>
            <person name="Idnurm A."/>
            <person name="Lang B.F."/>
            <person name="Sone T."/>
            <person name="Abe A."/>
            <person name="Calvo S.E."/>
            <person name="Corrochano L.M."/>
            <person name="Engels R."/>
            <person name="Fu J."/>
            <person name="Hansberg W."/>
            <person name="Kim J.-M."/>
            <person name="Kodira C.D."/>
            <person name="Koehrsen M.J."/>
            <person name="Liu B."/>
            <person name="Miranda-Saavedra D."/>
            <person name="O'Leary S."/>
            <person name="Ortiz-Castellanos L."/>
            <person name="Poulter R."/>
            <person name="Rodriguez-Romero J."/>
            <person name="Ruiz-Herrera J."/>
            <person name="Shen Y.-Q."/>
            <person name="Zeng Q."/>
            <person name="Galagan J."/>
            <person name="Birren B.W."/>
            <person name="Cuomo C.A."/>
            <person name="Wickes B.L."/>
        </authorList>
    </citation>
    <scope>NUCLEOTIDE SEQUENCE [LARGE SCALE GENOMIC DNA]</scope>
    <source>
        <strain evidence="7">RA 99-880 / ATCC MYA-4621 / FGSC 9543 / NRRL 43880</strain>
    </source>
</reference>
<keyword evidence="2" id="KW-0645">Protease</keyword>
<dbReference type="EMBL" id="CH476738">
    <property type="protein sequence ID" value="EIE84889.1"/>
    <property type="molecule type" value="Genomic_DNA"/>
</dbReference>
<dbReference type="GO" id="GO:0006508">
    <property type="term" value="P:proteolysis"/>
    <property type="evidence" value="ECO:0007669"/>
    <property type="project" value="UniProtKB-KW"/>
</dbReference>
<sequence>MASYSTGQIALANTNMNSSYRPILIDFHGYEGEDFRHFLEILESYFALNNITQDPRKLTILKAQLRGAAKVYYEKEILKRVPDVKYDNATELLKNHYITPELIMNYELEFNEMYQGEQEHPQIFLARLKEAADLANITQESVIESRFRAGLLREIKQFCIQSSSKTMQDWIDHAEGWWNANRPRKIAIVDNPFIPRNANQALIYHNESYIQHNHLSNNHNIDLVDTNEHAMPALAYNQIHYNSAQPSNHYYDNTHGTSQLTTMDTSRNRNQKHPAQHNGYQHINPNQQQDLIGLIQQAIRQELNNQQYQQQSIRNSRYNGSNNNYNRSGRYGSVAFEDQQKNGQLNTHKKTKSINNTQQHQLNAIITDKENIRKRHQQLYAAIRPERPPDVAAATPYPNSRPTAKDKGKQRAEPIITKRVTTRSHVEEINNPAPAQQTQQTQQTHNNAMDTDLPIQSKATTKLRKPRTKQVTPELRYDIVQDVFKHKADIEIGELIAVAPTLRKKLVEECRPKRKPRQSQQVAQQTMALIEDEEINTTAAYSTVSIGDKNIKALVDSGASKTCMSKALADALGLEIDSASENIFTLGNGTKQPALGLIYDVPIEVKEDMVIPCTIEVLPSCPSHLILGSNWLNRAKAKIDFSSSSLKVKYKNQKAELPIHFIRKSTSLPKMKAFHQNYRYPISHTNSSPNKHVHFEEDESEEEDETDTDEEEYDEDNEESSEDELEMEVTTLENDYEQETLQVLEDEPCEEVTITNIQEMYSIKSTLKGFLLQGNSSKHLCIDKPKDDTQNNIYDFYVTHPSITHASGYFDQSSACIINKKTIDLRIYNRTKDDIFIEPGEELGVLEIYNENNDTIIGAYEANIQTTLYTLQQDPTGHSSDEENQDTVADKTGAQNFFSAISYHYLLITVAISMKLYQMEGVLNVANCAKFNHCIAKNEGEPSCHVLTCQ</sequence>
<name>I1C8V9_RHIO9</name>
<feature type="region of interest" description="Disordered" evidence="5">
    <location>
        <begin position="389"/>
        <end position="411"/>
    </location>
</feature>
<dbReference type="PANTHER" id="PTHR12917">
    <property type="entry name" value="ASPARTYL PROTEASE DDI-RELATED"/>
    <property type="match status" value="1"/>
</dbReference>
<evidence type="ECO:0000256" key="5">
    <source>
        <dbReference type="SAM" id="MobiDB-lite"/>
    </source>
</evidence>
<dbReference type="GeneID" id="93616565"/>
<dbReference type="GO" id="GO:0004190">
    <property type="term" value="F:aspartic-type endopeptidase activity"/>
    <property type="evidence" value="ECO:0007669"/>
    <property type="project" value="UniProtKB-KW"/>
</dbReference>
<keyword evidence="3" id="KW-0064">Aspartyl protease</keyword>
<feature type="compositionally biased region" description="Acidic residues" evidence="5">
    <location>
        <begin position="696"/>
        <end position="726"/>
    </location>
</feature>
<evidence type="ECO:0000256" key="4">
    <source>
        <dbReference type="ARBA" id="ARBA00022801"/>
    </source>
</evidence>
<organism evidence="6 7">
    <name type="scientific">Rhizopus delemar (strain RA 99-880 / ATCC MYA-4621 / FGSC 9543 / NRRL 43880)</name>
    <name type="common">Mucormycosis agent</name>
    <name type="synonym">Rhizopus arrhizus var. delemar</name>
    <dbReference type="NCBI Taxonomy" id="246409"/>
    <lineage>
        <taxon>Eukaryota</taxon>
        <taxon>Fungi</taxon>
        <taxon>Fungi incertae sedis</taxon>
        <taxon>Mucoromycota</taxon>
        <taxon>Mucoromycotina</taxon>
        <taxon>Mucoromycetes</taxon>
        <taxon>Mucorales</taxon>
        <taxon>Mucorineae</taxon>
        <taxon>Rhizopodaceae</taxon>
        <taxon>Rhizopus</taxon>
    </lineage>
</organism>
<evidence type="ECO:0008006" key="8">
    <source>
        <dbReference type="Google" id="ProtNLM"/>
    </source>
</evidence>
<dbReference type="Gene3D" id="2.40.70.10">
    <property type="entry name" value="Acid Proteases"/>
    <property type="match status" value="1"/>
</dbReference>
<dbReference type="InterPro" id="IPR001969">
    <property type="entry name" value="Aspartic_peptidase_AS"/>
</dbReference>
<dbReference type="VEuPathDB" id="FungiDB:RO3G_09599"/>
<proteinExistence type="inferred from homology"/>
<evidence type="ECO:0000313" key="6">
    <source>
        <dbReference type="EMBL" id="EIE84889.1"/>
    </source>
</evidence>
<dbReference type="Pfam" id="PF13975">
    <property type="entry name" value="gag-asp_proteas"/>
    <property type="match status" value="1"/>
</dbReference>
<evidence type="ECO:0000256" key="3">
    <source>
        <dbReference type="ARBA" id="ARBA00022750"/>
    </source>
</evidence>
<keyword evidence="7" id="KW-1185">Reference proteome</keyword>
<dbReference type="PROSITE" id="PS00141">
    <property type="entry name" value="ASP_PROTEASE"/>
    <property type="match status" value="1"/>
</dbReference>
<accession>I1C8V9</accession>
<evidence type="ECO:0000313" key="7">
    <source>
        <dbReference type="Proteomes" id="UP000009138"/>
    </source>
</evidence>
<feature type="region of interest" description="Disordered" evidence="5">
    <location>
        <begin position="681"/>
        <end position="726"/>
    </location>
</feature>
<protein>
    <recommendedName>
        <fullName evidence="8">Peptidase A2 domain-containing protein</fullName>
    </recommendedName>
</protein>
<evidence type="ECO:0000256" key="1">
    <source>
        <dbReference type="ARBA" id="ARBA00009136"/>
    </source>
</evidence>
<dbReference type="AlphaFoldDB" id="I1C8V9"/>
<dbReference type="PANTHER" id="PTHR12917:SF1">
    <property type="entry name" value="AT13091P"/>
    <property type="match status" value="1"/>
</dbReference>
<keyword evidence="4" id="KW-0378">Hydrolase</keyword>
<comment type="similarity">
    <text evidence="1">Belongs to the DDI1 family.</text>
</comment>
<dbReference type="InParanoid" id="I1C8V9"/>
<evidence type="ECO:0000256" key="2">
    <source>
        <dbReference type="ARBA" id="ARBA00022670"/>
    </source>
</evidence>
<dbReference type="STRING" id="246409.I1C8V9"/>
<dbReference type="SUPFAM" id="SSF50630">
    <property type="entry name" value="Acid proteases"/>
    <property type="match status" value="1"/>
</dbReference>